<dbReference type="InterPro" id="IPR058625">
    <property type="entry name" value="MdtA-like_BSH"/>
</dbReference>
<dbReference type="GO" id="GO:0005886">
    <property type="term" value="C:plasma membrane"/>
    <property type="evidence" value="ECO:0007669"/>
    <property type="project" value="TreeGrafter"/>
</dbReference>
<dbReference type="EMBL" id="LNQE01000037">
    <property type="protein sequence ID" value="KUG29782.1"/>
    <property type="molecule type" value="Genomic_DNA"/>
</dbReference>
<dbReference type="Gene3D" id="2.40.50.100">
    <property type="match status" value="1"/>
</dbReference>
<evidence type="ECO:0000256" key="1">
    <source>
        <dbReference type="ARBA" id="ARBA00004196"/>
    </source>
</evidence>
<dbReference type="Pfam" id="PF25944">
    <property type="entry name" value="Beta-barrel_RND"/>
    <property type="match status" value="1"/>
</dbReference>
<keyword evidence="2" id="KW-0175">Coiled coil</keyword>
<dbReference type="Gene3D" id="2.40.420.20">
    <property type="match status" value="1"/>
</dbReference>
<protein>
    <submittedName>
        <fullName evidence="8">Rnd efflux system, membrane fusion protein cmea</fullName>
    </submittedName>
</protein>
<dbReference type="GO" id="GO:0030313">
    <property type="term" value="C:cell envelope"/>
    <property type="evidence" value="ECO:0007669"/>
    <property type="project" value="UniProtKB-SubCell"/>
</dbReference>
<feature type="coiled-coil region" evidence="2">
    <location>
        <begin position="129"/>
        <end position="194"/>
    </location>
</feature>
<proteinExistence type="predicted"/>
<evidence type="ECO:0000259" key="6">
    <source>
        <dbReference type="Pfam" id="PF25944"/>
    </source>
</evidence>
<reference evidence="8" key="1">
    <citation type="journal article" date="2015" name="Proc. Natl. Acad. Sci. U.S.A.">
        <title>Networks of energetic and metabolic interactions define dynamics in microbial communities.</title>
        <authorList>
            <person name="Embree M."/>
            <person name="Liu J.K."/>
            <person name="Al-Bassam M.M."/>
            <person name="Zengler K."/>
        </authorList>
    </citation>
    <scope>NUCLEOTIDE SEQUENCE</scope>
</reference>
<comment type="subcellular location">
    <subcellularLocation>
        <location evidence="1">Cell envelope</location>
    </subcellularLocation>
</comment>
<dbReference type="GO" id="GO:0022857">
    <property type="term" value="F:transmembrane transporter activity"/>
    <property type="evidence" value="ECO:0007669"/>
    <property type="project" value="InterPro"/>
</dbReference>
<dbReference type="PANTHER" id="PTHR30158">
    <property type="entry name" value="ACRA/E-RELATED COMPONENT OF DRUG EFFLUX TRANSPORTER"/>
    <property type="match status" value="1"/>
</dbReference>
<dbReference type="InterPro" id="IPR006143">
    <property type="entry name" value="RND_pump_MFP"/>
</dbReference>
<evidence type="ECO:0000313" key="8">
    <source>
        <dbReference type="EMBL" id="KUG29782.1"/>
    </source>
</evidence>
<dbReference type="AlphaFoldDB" id="A0A0W8G9M2"/>
<dbReference type="GO" id="GO:0046677">
    <property type="term" value="P:response to antibiotic"/>
    <property type="evidence" value="ECO:0007669"/>
    <property type="project" value="TreeGrafter"/>
</dbReference>
<feature type="domain" description="Multidrug resistance protein MdtA-like beta-barrel" evidence="6">
    <location>
        <begin position="236"/>
        <end position="324"/>
    </location>
</feature>
<dbReference type="Pfam" id="PF25917">
    <property type="entry name" value="BSH_RND"/>
    <property type="match status" value="1"/>
</dbReference>
<dbReference type="Gene3D" id="1.10.287.470">
    <property type="entry name" value="Helix hairpin bin"/>
    <property type="match status" value="1"/>
</dbReference>
<evidence type="ECO:0000256" key="2">
    <source>
        <dbReference type="SAM" id="Coils"/>
    </source>
</evidence>
<dbReference type="Pfam" id="PF25967">
    <property type="entry name" value="RND-MFP_C"/>
    <property type="match status" value="1"/>
</dbReference>
<dbReference type="NCBIfam" id="TIGR01730">
    <property type="entry name" value="RND_mfp"/>
    <property type="match status" value="1"/>
</dbReference>
<feature type="domain" description="Multidrug resistance protein MdtA-like alpha-helical hairpin" evidence="4">
    <location>
        <begin position="128"/>
        <end position="198"/>
    </location>
</feature>
<evidence type="ECO:0000256" key="3">
    <source>
        <dbReference type="SAM" id="MobiDB-lite"/>
    </source>
</evidence>
<dbReference type="SUPFAM" id="SSF111369">
    <property type="entry name" value="HlyD-like secretion proteins"/>
    <property type="match status" value="1"/>
</dbReference>
<feature type="domain" description="Multidrug resistance protein MdtA-like barrel-sandwich hybrid" evidence="5">
    <location>
        <begin position="88"/>
        <end position="230"/>
    </location>
</feature>
<comment type="caution">
    <text evidence="8">The sequence shown here is derived from an EMBL/GenBank/DDBJ whole genome shotgun (WGS) entry which is preliminary data.</text>
</comment>
<dbReference type="InterPro" id="IPR058626">
    <property type="entry name" value="MdtA-like_b-barrel"/>
</dbReference>
<accession>A0A0W8G9M2</accession>
<name>A0A0W8G9M2_9ZZZZ</name>
<dbReference type="InterPro" id="IPR058624">
    <property type="entry name" value="MdtA-like_HH"/>
</dbReference>
<dbReference type="Pfam" id="PF25876">
    <property type="entry name" value="HH_MFP_RND"/>
    <property type="match status" value="1"/>
</dbReference>
<gene>
    <name evidence="8" type="ORF">ASZ90_000326</name>
</gene>
<dbReference type="Gene3D" id="2.40.30.170">
    <property type="match status" value="1"/>
</dbReference>
<evidence type="ECO:0000259" key="5">
    <source>
        <dbReference type="Pfam" id="PF25917"/>
    </source>
</evidence>
<evidence type="ECO:0000259" key="4">
    <source>
        <dbReference type="Pfam" id="PF25876"/>
    </source>
</evidence>
<feature type="domain" description="Multidrug resistance protein MdtA-like C-terminal permuted SH3" evidence="7">
    <location>
        <begin position="330"/>
        <end position="389"/>
    </location>
</feature>
<evidence type="ECO:0000259" key="7">
    <source>
        <dbReference type="Pfam" id="PF25967"/>
    </source>
</evidence>
<sequence>MLIIEAACFSTPGERRGFPMTSQTSRTASTALLVLLFSLLLLPGCGSDSTAQGPAGGGMPPPEVAAVTVTRGDMPLAMEYMGQTAGSREVEVRARVGGILLRRAYEEGTPVAQGDLLFEIDPAPFQATLEQTQGRLAQAEAKLSQAKRDLARMQELFRGDVISQKDCDDAMTTFETATAEVTAARAAVREAELNLGYTKVEAPISGLTSKEARSEGSLVVASSDSSLLTTISRVDPIYVNFSIPGPETMLLRQMREKGQIGFSNGKDFQASLIQPDGKPFGHEGRINFTDTQVDQTTGVVKYRAEFPNPENTVMPGQFVRVRLNGAFLKDAMTVPQSAVLVTQQGTMVWVVDAAGVVSPRPVILGRTEGNNYLVEKGLEPGERAVTEGIIKVRPGMTVTVRGDAPPAPADAPQAAAPQAPAGAGEAQAAQPAKAEAAQ</sequence>
<dbReference type="InterPro" id="IPR058627">
    <property type="entry name" value="MdtA-like_C"/>
</dbReference>
<feature type="compositionally biased region" description="Low complexity" evidence="3">
    <location>
        <begin position="410"/>
        <end position="438"/>
    </location>
</feature>
<feature type="region of interest" description="Disordered" evidence="3">
    <location>
        <begin position="399"/>
        <end position="438"/>
    </location>
</feature>
<organism evidence="8">
    <name type="scientific">hydrocarbon metagenome</name>
    <dbReference type="NCBI Taxonomy" id="938273"/>
    <lineage>
        <taxon>unclassified sequences</taxon>
        <taxon>metagenomes</taxon>
        <taxon>ecological metagenomes</taxon>
    </lineage>
</organism>
<dbReference type="FunFam" id="2.40.420.20:FF:000001">
    <property type="entry name" value="Efflux RND transporter periplasmic adaptor subunit"/>
    <property type="match status" value="1"/>
</dbReference>